<sequence>MSRRRGALSGRKIAAGSWLVGVTIAALLAPASVPAPDLLHTTQAPFQAGHWLGTDPQGLDVGVSLLQGSRTVVFSSVPATVLTLLLGAVLGSAAGYWSNRAVTSVALAMATVFGVGFGLFFLPELLTSPVPGVTLWLAASGLVYLLLRHTTWARRPITFPLDALLMGGINLLDSIPILILVIGVAAVQRPSAAGIIALLTLTCWTTPARIMRAATLQVAARPYVEAARMLGLTNAQLLRRHIWPNTWPLLVVQLPLTVAALIGLETTLSFLGVGFSPDIPSWGKLLSTVRQAPTAWWLALWPGLALAATIVSLHSLARLGETRSDVTK</sequence>
<evidence type="ECO:0000256" key="5">
    <source>
        <dbReference type="ARBA" id="ARBA00022989"/>
    </source>
</evidence>
<evidence type="ECO:0000256" key="2">
    <source>
        <dbReference type="ARBA" id="ARBA00022448"/>
    </source>
</evidence>
<dbReference type="PANTHER" id="PTHR43386">
    <property type="entry name" value="OLIGOPEPTIDE TRANSPORT SYSTEM PERMEASE PROTEIN APPC"/>
    <property type="match status" value="1"/>
</dbReference>
<feature type="transmembrane region" description="Helical" evidence="7">
    <location>
        <begin position="128"/>
        <end position="147"/>
    </location>
</feature>
<keyword evidence="6 7" id="KW-0472">Membrane</keyword>
<proteinExistence type="inferred from homology"/>
<dbReference type="PANTHER" id="PTHR43386:SF1">
    <property type="entry name" value="D,D-DIPEPTIDE TRANSPORT SYSTEM PERMEASE PROTEIN DDPC-RELATED"/>
    <property type="match status" value="1"/>
</dbReference>
<feature type="transmembrane region" description="Helical" evidence="7">
    <location>
        <begin position="12"/>
        <end position="33"/>
    </location>
</feature>
<feature type="transmembrane region" description="Helical" evidence="7">
    <location>
        <begin position="101"/>
        <end position="122"/>
    </location>
</feature>
<dbReference type="Gene3D" id="1.10.3720.10">
    <property type="entry name" value="MetI-like"/>
    <property type="match status" value="1"/>
</dbReference>
<feature type="transmembrane region" description="Helical" evidence="7">
    <location>
        <begin position="159"/>
        <end position="186"/>
    </location>
</feature>
<dbReference type="PROSITE" id="PS50928">
    <property type="entry name" value="ABC_TM1"/>
    <property type="match status" value="1"/>
</dbReference>
<evidence type="ECO:0000256" key="3">
    <source>
        <dbReference type="ARBA" id="ARBA00022475"/>
    </source>
</evidence>
<dbReference type="Proteomes" id="UP000829647">
    <property type="component" value="Chromosome"/>
</dbReference>
<feature type="transmembrane region" description="Helical" evidence="7">
    <location>
        <begin position="295"/>
        <end position="313"/>
    </location>
</feature>
<reference evidence="9 10" key="1">
    <citation type="submission" date="2022-04" db="EMBL/GenBank/DDBJ databases">
        <title>Hymenobacter sp. isolated from the air.</title>
        <authorList>
            <person name="Won M."/>
            <person name="Lee C.-M."/>
            <person name="Woen H.-Y."/>
            <person name="Kwon S.-W."/>
        </authorList>
    </citation>
    <scope>NUCLEOTIDE SEQUENCE [LARGE SCALE GENOMIC DNA]</scope>
    <source>
        <strain evidence="10">5516 S-25</strain>
    </source>
</reference>
<feature type="transmembrane region" description="Helical" evidence="7">
    <location>
        <begin position="192"/>
        <end position="211"/>
    </location>
</feature>
<keyword evidence="3" id="KW-1003">Cell membrane</keyword>
<dbReference type="InterPro" id="IPR000515">
    <property type="entry name" value="MetI-like"/>
</dbReference>
<evidence type="ECO:0000313" key="10">
    <source>
        <dbReference type="Proteomes" id="UP000829647"/>
    </source>
</evidence>
<gene>
    <name evidence="9" type="ORF">MWH26_14155</name>
</gene>
<accession>A0ABY4J6C3</accession>
<evidence type="ECO:0000256" key="6">
    <source>
        <dbReference type="ARBA" id="ARBA00023136"/>
    </source>
</evidence>
<dbReference type="CDD" id="cd06261">
    <property type="entry name" value="TM_PBP2"/>
    <property type="match status" value="1"/>
</dbReference>
<evidence type="ECO:0000256" key="4">
    <source>
        <dbReference type="ARBA" id="ARBA00022692"/>
    </source>
</evidence>
<dbReference type="SUPFAM" id="SSF161098">
    <property type="entry name" value="MetI-like"/>
    <property type="match status" value="1"/>
</dbReference>
<dbReference type="InterPro" id="IPR050366">
    <property type="entry name" value="BP-dependent_transpt_permease"/>
</dbReference>
<keyword evidence="10" id="KW-1185">Reference proteome</keyword>
<keyword evidence="2 7" id="KW-0813">Transport</keyword>
<dbReference type="RefSeq" id="WP_247974803.1">
    <property type="nucleotide sequence ID" value="NZ_CP095848.1"/>
</dbReference>
<dbReference type="Pfam" id="PF00528">
    <property type="entry name" value="BPD_transp_1"/>
    <property type="match status" value="1"/>
</dbReference>
<evidence type="ECO:0000313" key="9">
    <source>
        <dbReference type="EMBL" id="UPL48328.1"/>
    </source>
</evidence>
<organism evidence="9 10">
    <name type="scientific">Hymenobacter sublimis</name>
    <dbReference type="NCBI Taxonomy" id="2933777"/>
    <lineage>
        <taxon>Bacteria</taxon>
        <taxon>Pseudomonadati</taxon>
        <taxon>Bacteroidota</taxon>
        <taxon>Cytophagia</taxon>
        <taxon>Cytophagales</taxon>
        <taxon>Hymenobacteraceae</taxon>
        <taxon>Hymenobacter</taxon>
    </lineage>
</organism>
<comment type="similarity">
    <text evidence="7">Belongs to the binding-protein-dependent transport system permease family.</text>
</comment>
<feature type="transmembrane region" description="Helical" evidence="7">
    <location>
        <begin position="72"/>
        <end position="94"/>
    </location>
</feature>
<comment type="subcellular location">
    <subcellularLocation>
        <location evidence="1 7">Cell membrane</location>
        <topology evidence="1 7">Multi-pass membrane protein</topology>
    </subcellularLocation>
</comment>
<evidence type="ECO:0000259" key="8">
    <source>
        <dbReference type="PROSITE" id="PS50928"/>
    </source>
</evidence>
<dbReference type="InterPro" id="IPR035906">
    <property type="entry name" value="MetI-like_sf"/>
</dbReference>
<evidence type="ECO:0000256" key="7">
    <source>
        <dbReference type="RuleBase" id="RU363032"/>
    </source>
</evidence>
<protein>
    <submittedName>
        <fullName evidence="9">ABC transporter permease</fullName>
    </submittedName>
</protein>
<name>A0ABY4J6C3_9BACT</name>
<keyword evidence="4 7" id="KW-0812">Transmembrane</keyword>
<evidence type="ECO:0000256" key="1">
    <source>
        <dbReference type="ARBA" id="ARBA00004651"/>
    </source>
</evidence>
<keyword evidence="5 7" id="KW-1133">Transmembrane helix</keyword>
<feature type="domain" description="ABC transmembrane type-1" evidence="8">
    <location>
        <begin position="96"/>
        <end position="317"/>
    </location>
</feature>
<feature type="transmembrane region" description="Helical" evidence="7">
    <location>
        <begin position="249"/>
        <end position="275"/>
    </location>
</feature>
<dbReference type="EMBL" id="CP095848">
    <property type="protein sequence ID" value="UPL48328.1"/>
    <property type="molecule type" value="Genomic_DNA"/>
</dbReference>